<sequence>MRRTLFITAAVPLLLLVGGGGAVAAAAPAAPTLAPMTDPDPSDDQEERIRQFAQCLRDNGVDLPDPAEADGSVHIEIGPDEKAAFDDALEACAAFAPARGRAVELDPALRERFEEFHECLSDHGVDLPGPGPGAGGIVLGHVEEAGAVGGRVLHQRGEAGPGTPPPPGAPRPAAGEAHVATPLPGSEEAVEACKDLLPVPPGDGPVIVGSGGDVIVGEVAEARAGGVGITIAVAGGGT</sequence>
<keyword evidence="4" id="KW-1185">Reference proteome</keyword>
<evidence type="ECO:0000256" key="2">
    <source>
        <dbReference type="SAM" id="SignalP"/>
    </source>
</evidence>
<keyword evidence="2" id="KW-0732">Signal</keyword>
<evidence type="ECO:0000313" key="4">
    <source>
        <dbReference type="Proteomes" id="UP001165283"/>
    </source>
</evidence>
<dbReference type="Proteomes" id="UP001165283">
    <property type="component" value="Unassembled WGS sequence"/>
</dbReference>
<evidence type="ECO:0000256" key="1">
    <source>
        <dbReference type="SAM" id="MobiDB-lite"/>
    </source>
</evidence>
<accession>A0ABT1A0G7</accession>
<evidence type="ECO:0000313" key="3">
    <source>
        <dbReference type="EMBL" id="MCO1656492.1"/>
    </source>
</evidence>
<reference evidence="3" key="1">
    <citation type="submission" date="2021-04" db="EMBL/GenBank/DDBJ databases">
        <title>Pseudonocardia sp. nov., isolated from sandy soil of mangrove forest.</title>
        <authorList>
            <person name="Zan Z."/>
            <person name="Huang R."/>
            <person name="Liu W."/>
        </authorList>
    </citation>
    <scope>NUCLEOTIDE SEQUENCE</scope>
    <source>
        <strain evidence="3">S2-4</strain>
    </source>
</reference>
<dbReference type="RefSeq" id="WP_252439273.1">
    <property type="nucleotide sequence ID" value="NZ_JAGSOV010000035.1"/>
</dbReference>
<gene>
    <name evidence="3" type="ORF">KDL28_15645</name>
</gene>
<protein>
    <recommendedName>
        <fullName evidence="5">Subtilisin inhibitor-like</fullName>
    </recommendedName>
</protein>
<dbReference type="EMBL" id="JAGSOV010000035">
    <property type="protein sequence ID" value="MCO1656492.1"/>
    <property type="molecule type" value="Genomic_DNA"/>
</dbReference>
<feature type="region of interest" description="Disordered" evidence="1">
    <location>
        <begin position="154"/>
        <end position="178"/>
    </location>
</feature>
<name>A0ABT1A0G7_9PSEU</name>
<evidence type="ECO:0008006" key="5">
    <source>
        <dbReference type="Google" id="ProtNLM"/>
    </source>
</evidence>
<proteinExistence type="predicted"/>
<organism evidence="3 4">
    <name type="scientific">Pseudonocardia humida</name>
    <dbReference type="NCBI Taxonomy" id="2800819"/>
    <lineage>
        <taxon>Bacteria</taxon>
        <taxon>Bacillati</taxon>
        <taxon>Actinomycetota</taxon>
        <taxon>Actinomycetes</taxon>
        <taxon>Pseudonocardiales</taxon>
        <taxon>Pseudonocardiaceae</taxon>
        <taxon>Pseudonocardia</taxon>
    </lineage>
</organism>
<feature type="signal peptide" evidence="2">
    <location>
        <begin position="1"/>
        <end position="24"/>
    </location>
</feature>
<feature type="chain" id="PRO_5045524900" description="Subtilisin inhibitor-like" evidence="2">
    <location>
        <begin position="25"/>
        <end position="238"/>
    </location>
</feature>
<comment type="caution">
    <text evidence="3">The sequence shown here is derived from an EMBL/GenBank/DDBJ whole genome shotgun (WGS) entry which is preliminary data.</text>
</comment>